<dbReference type="GeneID" id="25321797"/>
<accession>A0A0F4YEB6</accession>
<proteinExistence type="predicted"/>
<sequence>MPEADMDNLKMVYPTSSIGGVLVQKIDGFQGGETPFVKLSDSCLHIVMETLPVNVRSERWPADIAKQGYIGRYAYSSNFPLKDLFINTTITFQVFSVSQDQNEIYLAFSTVDRHYGKYLDNGGRTERFLEVHHSGPWKIKNADHT</sequence>
<dbReference type="RefSeq" id="XP_013323141.1">
    <property type="nucleotide sequence ID" value="XM_013467687.1"/>
</dbReference>
<dbReference type="EMBL" id="LASV01000754">
    <property type="protein sequence ID" value="KKA16529.1"/>
    <property type="molecule type" value="Genomic_DNA"/>
</dbReference>
<dbReference type="OrthoDB" id="3508621at2759"/>
<comment type="caution">
    <text evidence="1">The sequence shown here is derived from an EMBL/GenBank/DDBJ whole genome shotgun (WGS) entry which is preliminary data.</text>
</comment>
<gene>
    <name evidence="1" type="ORF">T310_9875</name>
</gene>
<dbReference type="AlphaFoldDB" id="A0A0F4YEB6"/>
<dbReference type="Proteomes" id="UP000053958">
    <property type="component" value="Unassembled WGS sequence"/>
</dbReference>
<evidence type="ECO:0000313" key="2">
    <source>
        <dbReference type="Proteomes" id="UP000053958"/>
    </source>
</evidence>
<protein>
    <submittedName>
        <fullName evidence="1">Uncharacterized protein</fullName>
    </submittedName>
</protein>
<reference evidence="1 2" key="1">
    <citation type="submission" date="2015-04" db="EMBL/GenBank/DDBJ databases">
        <authorList>
            <person name="Heijne W.H."/>
            <person name="Fedorova N.D."/>
            <person name="Nierman W.C."/>
            <person name="Vollebregt A.W."/>
            <person name="Zhao Z."/>
            <person name="Wu L."/>
            <person name="Kumar M."/>
            <person name="Stam H."/>
            <person name="van den Berg M.A."/>
            <person name="Pel H.J."/>
        </authorList>
    </citation>
    <scope>NUCLEOTIDE SEQUENCE [LARGE SCALE GENOMIC DNA]</scope>
    <source>
        <strain evidence="1 2">CBS 393.64</strain>
    </source>
</reference>
<evidence type="ECO:0000313" key="1">
    <source>
        <dbReference type="EMBL" id="KKA16529.1"/>
    </source>
</evidence>
<name>A0A0F4YEB6_RASE3</name>
<keyword evidence="2" id="KW-1185">Reference proteome</keyword>
<organism evidence="1 2">
    <name type="scientific">Rasamsonia emersonii (strain ATCC 16479 / CBS 393.64 / IMI 116815)</name>
    <dbReference type="NCBI Taxonomy" id="1408163"/>
    <lineage>
        <taxon>Eukaryota</taxon>
        <taxon>Fungi</taxon>
        <taxon>Dikarya</taxon>
        <taxon>Ascomycota</taxon>
        <taxon>Pezizomycotina</taxon>
        <taxon>Eurotiomycetes</taxon>
        <taxon>Eurotiomycetidae</taxon>
        <taxon>Eurotiales</taxon>
        <taxon>Trichocomaceae</taxon>
        <taxon>Rasamsonia</taxon>
    </lineage>
</organism>